<reference evidence="2" key="1">
    <citation type="journal article" date="2016" name="Appl. Environ. Microbiol.">
        <title>Functional Metagenomics of a Biostimulated Petroleum-Contaminated Soil Reveals an Extraordinary Diversity of Extradiol Dioxygenases.</title>
        <authorList>
            <person name="Terron-Gonzalez L."/>
            <person name="Martin-Cabello G."/>
            <person name="Ferrer M."/>
            <person name="Santero E."/>
        </authorList>
    </citation>
    <scope>NUCLEOTIDE SEQUENCE</scope>
</reference>
<dbReference type="Gene3D" id="3.40.50.1820">
    <property type="entry name" value="alpha/beta hydrolase"/>
    <property type="match status" value="1"/>
</dbReference>
<dbReference type="GO" id="GO:0016787">
    <property type="term" value="F:hydrolase activity"/>
    <property type="evidence" value="ECO:0007669"/>
    <property type="project" value="UniProtKB-KW"/>
</dbReference>
<dbReference type="EMBL" id="KU144993">
    <property type="protein sequence ID" value="AMK59541.1"/>
    <property type="molecule type" value="Genomic_DNA"/>
</dbReference>
<dbReference type="SUPFAM" id="SSF53474">
    <property type="entry name" value="alpha/beta-Hydrolases"/>
    <property type="match status" value="1"/>
</dbReference>
<dbReference type="InterPro" id="IPR051321">
    <property type="entry name" value="PHA/PHB_synthase"/>
</dbReference>
<name>A0A126SZ01_9BACT</name>
<sequence>MILPGLPAAALQAERERLDAALAASAQAPSWRDRSAARLPVEGKASLLYYPPPGEPAARPLLVVYSLVNRVHVLDLAPGHSFVERLQRLGHPVYVLDWGRPDASDAGLSLADYVCGYLPTAVRQIRRHGGARTIDLLGICQGGSLALCLASLEPRAFNRLVTLVTPVDFHTPGDVLAAVARALDLPALLAADGNLPGAVLAGLFGMLRPLRGAGAVRAPWLDGGAEPEKHARLQRLLAWQADYPDQAGRAWLEFVTACYRENRLLHGTLVLDGHAVDLRRLRLPVLNVFARADHLVPPAAAQALGRAIGGRRYQELAIEGGHVGVFAGRRGLDTVPPAISRFLTATPTKKPR</sequence>
<dbReference type="PANTHER" id="PTHR36837:SF2">
    <property type="entry name" value="POLY(3-HYDROXYALKANOATE) POLYMERASE SUBUNIT PHAC"/>
    <property type="match status" value="1"/>
</dbReference>
<organism evidence="2">
    <name type="scientific">uncultured bacterium UPO71</name>
    <dbReference type="NCBI Taxonomy" id="1776990"/>
    <lineage>
        <taxon>Bacteria</taxon>
        <taxon>environmental samples</taxon>
    </lineage>
</organism>
<evidence type="ECO:0000313" key="2">
    <source>
        <dbReference type="EMBL" id="AMK59541.1"/>
    </source>
</evidence>
<proteinExistence type="predicted"/>
<keyword evidence="2" id="KW-0378">Hydrolase</keyword>
<dbReference type="PANTHER" id="PTHR36837">
    <property type="entry name" value="POLY(3-HYDROXYALKANOATE) POLYMERASE SUBUNIT PHAC"/>
    <property type="match status" value="1"/>
</dbReference>
<dbReference type="Pfam" id="PF00561">
    <property type="entry name" value="Abhydrolase_1"/>
    <property type="match status" value="1"/>
</dbReference>
<dbReference type="InterPro" id="IPR029058">
    <property type="entry name" value="AB_hydrolase_fold"/>
</dbReference>
<evidence type="ECO:0000259" key="1">
    <source>
        <dbReference type="Pfam" id="PF00561"/>
    </source>
</evidence>
<dbReference type="InterPro" id="IPR000073">
    <property type="entry name" value="AB_hydrolase_1"/>
</dbReference>
<accession>A0A126SZ01</accession>
<dbReference type="AlphaFoldDB" id="A0A126SZ01"/>
<feature type="domain" description="AB hydrolase-1" evidence="1">
    <location>
        <begin position="81"/>
        <end position="324"/>
    </location>
</feature>
<protein>
    <submittedName>
        <fullName evidence="2">Alpha/beta hydrolase fold protein</fullName>
    </submittedName>
</protein>